<dbReference type="InterPro" id="IPR000297">
    <property type="entry name" value="PPIase_PpiC"/>
</dbReference>
<dbReference type="OrthoDB" id="2530521at2759"/>
<feature type="region of interest" description="Disordered" evidence="6">
    <location>
        <begin position="1"/>
        <end position="26"/>
    </location>
</feature>
<evidence type="ECO:0000256" key="4">
    <source>
        <dbReference type="ARBA" id="ARBA00023235"/>
    </source>
</evidence>
<dbReference type="SUPFAM" id="SSF54534">
    <property type="entry name" value="FKBP-like"/>
    <property type="match status" value="1"/>
</dbReference>
<dbReference type="InterPro" id="IPR046357">
    <property type="entry name" value="PPIase_dom_sf"/>
</dbReference>
<name>A0A1R1PYA3_ZANCU</name>
<evidence type="ECO:0000313" key="10">
    <source>
        <dbReference type="Proteomes" id="UP000188320"/>
    </source>
</evidence>
<sequence>MSKSRNMPYYFNPLTKESRWDPPTGSDAINSSHKYSAHTNSNSGKVRVSHILVKHRDSRRPSSWRQETITRSKDEALEIINDYRKQIEGGEVTFEEIAKNYSDCTSAKRGGDLGYFGRGQMQPAFEEASFSLSDGELRLFSLLKVGGKEVKQEVIEDLIENRIVLEKIRPIEQKLRYQMDRLIRAAINKEEEHGERKTQEEKIKANPNAPSEEDDDDDEKNELNYKPKLGNLVSSSTKDTGKVARPGREDVEKGKYYQPPKLIPTKYEEQKGKKQRHKEVSSRVISELLEDEYYSKLPETTTSAGTANTIGVATSAKAEHHRKELVNYEEDYLIRMTVNKKDKKMLKQGYKRLDDEFKDLNSDFVALRGENRLDQAYSQYKKRKHDPIASRTDFLKSPRKSKSSKLSLDNPSKKALKKSKFSVRAKK</sequence>
<dbReference type="PROSITE" id="PS50020">
    <property type="entry name" value="WW_DOMAIN_2"/>
    <property type="match status" value="1"/>
</dbReference>
<dbReference type="EC" id="5.2.1.8" evidence="2"/>
<feature type="compositionally biased region" description="Basic and acidic residues" evidence="6">
    <location>
        <begin position="190"/>
        <end position="204"/>
    </location>
</feature>
<organism evidence="9 10">
    <name type="scientific">Zancudomyces culisetae</name>
    <name type="common">Gut fungus</name>
    <name type="synonym">Smittium culisetae</name>
    <dbReference type="NCBI Taxonomy" id="1213189"/>
    <lineage>
        <taxon>Eukaryota</taxon>
        <taxon>Fungi</taxon>
        <taxon>Fungi incertae sedis</taxon>
        <taxon>Zoopagomycota</taxon>
        <taxon>Kickxellomycotina</taxon>
        <taxon>Harpellomycetes</taxon>
        <taxon>Harpellales</taxon>
        <taxon>Legeriomycetaceae</taxon>
        <taxon>Zancudomyces</taxon>
    </lineage>
</organism>
<dbReference type="GO" id="GO:0005634">
    <property type="term" value="C:nucleus"/>
    <property type="evidence" value="ECO:0007669"/>
    <property type="project" value="TreeGrafter"/>
</dbReference>
<dbReference type="PROSITE" id="PS50198">
    <property type="entry name" value="PPIC_PPIASE_2"/>
    <property type="match status" value="1"/>
</dbReference>
<evidence type="ECO:0000256" key="3">
    <source>
        <dbReference type="ARBA" id="ARBA00023110"/>
    </source>
</evidence>
<evidence type="ECO:0000256" key="2">
    <source>
        <dbReference type="ARBA" id="ARBA00013194"/>
    </source>
</evidence>
<dbReference type="Proteomes" id="UP000188320">
    <property type="component" value="Unassembled WGS sequence"/>
</dbReference>
<dbReference type="PANTHER" id="PTHR10657">
    <property type="entry name" value="PEPTIDYL-PROLYL CIS-TRANS ISOMERASE"/>
    <property type="match status" value="1"/>
</dbReference>
<dbReference type="PANTHER" id="PTHR10657:SF4">
    <property type="entry name" value="PEPTIDYL-PROLYL CIS-TRANS ISOMERASE-RELATED"/>
    <property type="match status" value="1"/>
</dbReference>
<feature type="compositionally biased region" description="Basic and acidic residues" evidence="6">
    <location>
        <begin position="239"/>
        <end position="255"/>
    </location>
</feature>
<feature type="region of interest" description="Disordered" evidence="6">
    <location>
        <begin position="377"/>
        <end position="427"/>
    </location>
</feature>
<evidence type="ECO:0000259" key="8">
    <source>
        <dbReference type="PROSITE" id="PS50198"/>
    </source>
</evidence>
<dbReference type="Gene3D" id="3.10.50.40">
    <property type="match status" value="1"/>
</dbReference>
<evidence type="ECO:0000313" key="9">
    <source>
        <dbReference type="EMBL" id="OMH85932.1"/>
    </source>
</evidence>
<dbReference type="AlphaFoldDB" id="A0A1R1PYA3"/>
<feature type="domain" description="PpiC" evidence="8">
    <location>
        <begin position="43"/>
        <end position="137"/>
    </location>
</feature>
<dbReference type="FunFam" id="3.10.50.40:FF:000010">
    <property type="entry name" value="Peptidyl-prolyl cis-trans isomerase Pin1"/>
    <property type="match status" value="1"/>
</dbReference>
<dbReference type="CDD" id="cd00201">
    <property type="entry name" value="WW"/>
    <property type="match status" value="1"/>
</dbReference>
<keyword evidence="10" id="KW-1185">Reference proteome</keyword>
<evidence type="ECO:0000256" key="5">
    <source>
        <dbReference type="PROSITE-ProRule" id="PRU00278"/>
    </source>
</evidence>
<feature type="region of interest" description="Disordered" evidence="6">
    <location>
        <begin position="190"/>
        <end position="263"/>
    </location>
</feature>
<gene>
    <name evidence="9" type="ORF">AX774_g513</name>
</gene>
<keyword evidence="4 5" id="KW-0413">Isomerase</keyword>
<comment type="catalytic activity">
    <reaction evidence="1">
        <text>[protein]-peptidylproline (omega=180) = [protein]-peptidylproline (omega=0)</text>
        <dbReference type="Rhea" id="RHEA:16237"/>
        <dbReference type="Rhea" id="RHEA-COMP:10747"/>
        <dbReference type="Rhea" id="RHEA-COMP:10748"/>
        <dbReference type="ChEBI" id="CHEBI:83833"/>
        <dbReference type="ChEBI" id="CHEBI:83834"/>
        <dbReference type="EC" id="5.2.1.8"/>
    </reaction>
</comment>
<feature type="compositionally biased region" description="Acidic residues" evidence="6">
    <location>
        <begin position="211"/>
        <end position="220"/>
    </location>
</feature>
<protein>
    <recommendedName>
        <fullName evidence="2">peptidylprolyl isomerase</fullName>
        <ecNumber evidence="2">5.2.1.8</ecNumber>
    </recommendedName>
</protein>
<dbReference type="InterPro" id="IPR001202">
    <property type="entry name" value="WW_dom"/>
</dbReference>
<dbReference type="EMBL" id="LSSK01000028">
    <property type="protein sequence ID" value="OMH85932.1"/>
    <property type="molecule type" value="Genomic_DNA"/>
</dbReference>
<dbReference type="GO" id="GO:0003755">
    <property type="term" value="F:peptidyl-prolyl cis-trans isomerase activity"/>
    <property type="evidence" value="ECO:0007669"/>
    <property type="project" value="UniProtKB-KW"/>
</dbReference>
<dbReference type="GO" id="GO:0005829">
    <property type="term" value="C:cytosol"/>
    <property type="evidence" value="ECO:0007669"/>
    <property type="project" value="TreeGrafter"/>
</dbReference>
<feature type="domain" description="WW" evidence="7">
    <location>
        <begin position="1"/>
        <end position="25"/>
    </location>
</feature>
<dbReference type="InterPro" id="IPR051370">
    <property type="entry name" value="PPIase_Pin1"/>
</dbReference>
<evidence type="ECO:0000256" key="6">
    <source>
        <dbReference type="SAM" id="MobiDB-lite"/>
    </source>
</evidence>
<evidence type="ECO:0000259" key="7">
    <source>
        <dbReference type="PROSITE" id="PS50020"/>
    </source>
</evidence>
<proteinExistence type="predicted"/>
<keyword evidence="3 5" id="KW-0697">Rotamase</keyword>
<accession>A0A1R1PYA3</accession>
<comment type="caution">
    <text evidence="9">The sequence shown here is derived from an EMBL/GenBank/DDBJ whole genome shotgun (WGS) entry which is preliminary data.</text>
</comment>
<reference evidence="10" key="1">
    <citation type="submission" date="2017-01" db="EMBL/GenBank/DDBJ databases">
        <authorList>
            <person name="Wang Y."/>
            <person name="White M."/>
            <person name="Kvist S."/>
            <person name="Moncalvo J.-M."/>
        </authorList>
    </citation>
    <scope>NUCLEOTIDE SEQUENCE [LARGE SCALE GENOMIC DNA]</scope>
    <source>
        <strain evidence="10">COL-18-3</strain>
    </source>
</reference>
<evidence type="ECO:0000256" key="1">
    <source>
        <dbReference type="ARBA" id="ARBA00000971"/>
    </source>
</evidence>
<dbReference type="Pfam" id="PF00639">
    <property type="entry name" value="Rotamase"/>
    <property type="match status" value="1"/>
</dbReference>
<dbReference type="Gene3D" id="2.20.70.10">
    <property type="match status" value="1"/>
</dbReference>
<feature type="compositionally biased region" description="Basic residues" evidence="6">
    <location>
        <begin position="414"/>
        <end position="427"/>
    </location>
</feature>